<dbReference type="InterPro" id="IPR050491">
    <property type="entry name" value="AmpC-like"/>
</dbReference>
<gene>
    <name evidence="3" type="ORF">CRH09_09155</name>
</gene>
<protein>
    <submittedName>
        <fullName evidence="3">Uncharacterized protein</fullName>
    </submittedName>
</protein>
<feature type="domain" description="DUF7586" evidence="2">
    <location>
        <begin position="375"/>
        <end position="456"/>
    </location>
</feature>
<accession>A0A291RG56</accession>
<dbReference type="Pfam" id="PF24491">
    <property type="entry name" value="DUF7586"/>
    <property type="match status" value="1"/>
</dbReference>
<dbReference type="SUPFAM" id="SSF56601">
    <property type="entry name" value="beta-lactamase/transpeptidase-like"/>
    <property type="match status" value="1"/>
</dbReference>
<organism evidence="3 4">
    <name type="scientific">Nocardia terpenica</name>
    <dbReference type="NCBI Taxonomy" id="455432"/>
    <lineage>
        <taxon>Bacteria</taxon>
        <taxon>Bacillati</taxon>
        <taxon>Actinomycetota</taxon>
        <taxon>Actinomycetes</taxon>
        <taxon>Mycobacteriales</taxon>
        <taxon>Nocardiaceae</taxon>
        <taxon>Nocardia</taxon>
    </lineage>
</organism>
<evidence type="ECO:0000313" key="4">
    <source>
        <dbReference type="Proteomes" id="UP000221961"/>
    </source>
</evidence>
<dbReference type="InterPro" id="IPR012338">
    <property type="entry name" value="Beta-lactam/transpept-like"/>
</dbReference>
<dbReference type="InterPro" id="IPR001466">
    <property type="entry name" value="Beta-lactam-related"/>
</dbReference>
<reference evidence="3 4" key="1">
    <citation type="submission" date="2017-10" db="EMBL/GenBank/DDBJ databases">
        <title>Comparative genomics between pathogenic Norcardia.</title>
        <authorList>
            <person name="Zeng L."/>
        </authorList>
    </citation>
    <scope>NUCLEOTIDE SEQUENCE [LARGE SCALE GENOMIC DNA]</scope>
    <source>
        <strain evidence="3 4">NC_YFY_NT001</strain>
    </source>
</reference>
<proteinExistence type="predicted"/>
<dbReference type="KEGG" id="ntp:CRH09_09155"/>
<dbReference type="EMBL" id="CP023778">
    <property type="protein sequence ID" value="ATL66347.1"/>
    <property type="molecule type" value="Genomic_DNA"/>
</dbReference>
<evidence type="ECO:0000259" key="1">
    <source>
        <dbReference type="Pfam" id="PF00144"/>
    </source>
</evidence>
<dbReference type="Pfam" id="PF00144">
    <property type="entry name" value="Beta-lactamase"/>
    <property type="match status" value="1"/>
</dbReference>
<evidence type="ECO:0000313" key="3">
    <source>
        <dbReference type="EMBL" id="ATL66347.1"/>
    </source>
</evidence>
<name>A0A291RG56_9NOCA</name>
<dbReference type="Proteomes" id="UP000221961">
    <property type="component" value="Chromosome"/>
</dbReference>
<dbReference type="Gene3D" id="3.40.710.10">
    <property type="entry name" value="DD-peptidase/beta-lactamase superfamily"/>
    <property type="match status" value="1"/>
</dbReference>
<dbReference type="AlphaFoldDB" id="A0A291RG56"/>
<dbReference type="PANTHER" id="PTHR46825:SF7">
    <property type="entry name" value="D-ALANYL-D-ALANINE CARBOXYPEPTIDASE"/>
    <property type="match status" value="1"/>
</dbReference>
<dbReference type="InterPro" id="IPR056008">
    <property type="entry name" value="DUF7586"/>
</dbReference>
<sequence>MRTTDSVRMADGVRCAMLRVKGGIMSTDFEKTLADDVARLRTAHRLPSLTVAVARHDVVLGAAATGFADAEQRVPVSRDSAYRIGSITKTFTAALALRLVERQLLDLNATVGHYLPATSFGQVPLRMLLAHCGGIQREVPIDMWESMRGPSEPEFREALSRVEMVAEPGQRWQYSNLGYATLGAIIEHVTGRPCAELITETLLTPLGLSQTSWTPPEEAVVGYRLDPFADAFHREPVMDMRSIAVLGQLWSTPADLLRWGNALIGAEPEVVPASVVDAMHTLQVMVDTRAWTRGWGLGLILDRRDDHVLAGHTGSVPGFQASLATDRDSGIVVVACTNATRGIVLSEVTAELADRAAALHPPITAPVFEPAPPCPQEIRDILGRWWSEGEETIFTWRHDGLHAHLADDPDNTDSRFVAEAPDHYRTIEGRYQGERLIVTRGASEIRMHWLTYPFTRSPR</sequence>
<dbReference type="PANTHER" id="PTHR46825">
    <property type="entry name" value="D-ALANYL-D-ALANINE-CARBOXYPEPTIDASE/ENDOPEPTIDASE AMPH"/>
    <property type="match status" value="1"/>
</dbReference>
<feature type="domain" description="Beta-lactamase-related" evidence="1">
    <location>
        <begin position="35"/>
        <end position="356"/>
    </location>
</feature>
<evidence type="ECO:0000259" key="2">
    <source>
        <dbReference type="Pfam" id="PF24491"/>
    </source>
</evidence>